<keyword evidence="2" id="KW-0812">Transmembrane</keyword>
<evidence type="ECO:0000313" key="4">
    <source>
        <dbReference type="Proteomes" id="UP000010103"/>
    </source>
</evidence>
<dbReference type="OrthoDB" id="396942at2"/>
<dbReference type="InterPro" id="IPR011889">
    <property type="entry name" value="Liste_lipo_26"/>
</dbReference>
<proteinExistence type="predicted"/>
<dbReference type="Pfam" id="PF03382">
    <property type="entry name" value="DUF285"/>
    <property type="match status" value="1"/>
</dbReference>
<dbReference type="KEGG" id="mml:MLC_5080"/>
<dbReference type="NCBIfam" id="TIGR02167">
    <property type="entry name" value="Liste_lipo_26"/>
    <property type="match status" value="2"/>
</dbReference>
<reference evidence="4" key="1">
    <citation type="journal article" date="2011" name="BMC Genomics">
        <title>Mycoplasma mycoides, from "mycoides Small Colony" to "capri". A microevolutionary perspective.</title>
        <authorList>
            <person name="Thiaucourt F."/>
            <person name="Manso-Silvan L."/>
            <person name="Salah W."/>
            <person name="Barbe V."/>
            <person name="Berger A."/>
            <person name="Jacob D."/>
            <person name="Breton M."/>
            <person name="Dupuy V."/>
            <person name="Lomenech A.M."/>
            <person name="Blanchard A."/>
            <person name="Sirand-Pugnet P."/>
        </authorList>
    </citation>
    <scope>NUCLEOTIDE SEQUENCE [LARGE SCALE GENOMIC DNA]</scope>
    <source>
        <strain evidence="4">95010</strain>
    </source>
</reference>
<evidence type="ECO:0000256" key="1">
    <source>
        <dbReference type="SAM" id="MobiDB-lite"/>
    </source>
</evidence>
<feature type="compositionally biased region" description="Low complexity" evidence="1">
    <location>
        <begin position="265"/>
        <end position="274"/>
    </location>
</feature>
<sequence length="407" mass="46453">MKKLLTILTSTSAIFLITAGIVLVNKEDNLRINYNITYYQRNEIKDNKLVKIGYYQWGKHKRIEQIPTTINVIAAELPKEITSLRYAFAGAKHNVTWEVKWDTSNVTDMNSLFYGRNEFNSSDILDWDTSNVTDMSEMFSGATEFNQDLSKWDVSKVQNFEKMFEGAKKFNNDNKPLDWGSKLKSAKKMKKMFKDASSFKQNLNSWVMKTNVDMTDFGLEKENQPVWYSEPEKIETPEVSSTRANNQNETSETLSNTQPKENETTTDNLELESTPNNITQPIEPSESSTNLEDKIENELSTSDQSNQTEPLPNPAPESIIENETIEKSTDLEDNISSKSNNEKNLIIPHAKSSLKNLSNQKTKAIVSGVVGSTVVITTTSVAGFSYYYRKNLKDLFLKLKKRWFKSN</sequence>
<gene>
    <name evidence="3" type="ORF">MLC_5080</name>
</gene>
<keyword evidence="2" id="KW-1133">Transmembrane helix</keyword>
<name>F4MQ53_MYCML</name>
<accession>F4MQ53</accession>
<feature type="transmembrane region" description="Helical" evidence="2">
    <location>
        <begin position="364"/>
        <end position="388"/>
    </location>
</feature>
<dbReference type="EMBL" id="FQ377874">
    <property type="protein sequence ID" value="CBW54236.1"/>
    <property type="molecule type" value="Genomic_DNA"/>
</dbReference>
<protein>
    <recommendedName>
        <fullName evidence="5">Variable surface protein</fullName>
    </recommendedName>
</protein>
<evidence type="ECO:0000313" key="3">
    <source>
        <dbReference type="EMBL" id="CBW54236.1"/>
    </source>
</evidence>
<feature type="compositionally biased region" description="Polar residues" evidence="1">
    <location>
        <begin position="275"/>
        <end position="290"/>
    </location>
</feature>
<keyword evidence="2" id="KW-0472">Membrane</keyword>
<dbReference type="NCBIfam" id="NF033158">
    <property type="entry name" value="Myrrcad"/>
    <property type="match status" value="1"/>
</dbReference>
<dbReference type="HOGENOM" id="CLU_053511_0_0_14"/>
<dbReference type="RefSeq" id="WP_013729631.1">
    <property type="nucleotide sequence ID" value="NC_015431.1"/>
</dbReference>
<dbReference type="AlphaFoldDB" id="F4MQ53"/>
<dbReference type="Proteomes" id="UP000010103">
    <property type="component" value="Chromosome"/>
</dbReference>
<evidence type="ECO:0000256" key="2">
    <source>
        <dbReference type="SAM" id="Phobius"/>
    </source>
</evidence>
<feature type="compositionally biased region" description="Polar residues" evidence="1">
    <location>
        <begin position="298"/>
        <end position="310"/>
    </location>
</feature>
<feature type="compositionally biased region" description="Polar residues" evidence="1">
    <location>
        <begin position="238"/>
        <end position="259"/>
    </location>
</feature>
<evidence type="ECO:0008006" key="5">
    <source>
        <dbReference type="Google" id="ProtNLM"/>
    </source>
</evidence>
<feature type="region of interest" description="Disordered" evidence="1">
    <location>
        <begin position="223"/>
        <end position="319"/>
    </location>
</feature>
<organism evidence="3 4">
    <name type="scientific">Mycoplasma mycoides subsp. capri LC str. 95010</name>
    <dbReference type="NCBI Taxonomy" id="862259"/>
    <lineage>
        <taxon>Bacteria</taxon>
        <taxon>Bacillati</taxon>
        <taxon>Mycoplasmatota</taxon>
        <taxon>Mollicutes</taxon>
        <taxon>Mycoplasmataceae</taxon>
        <taxon>Mycoplasma</taxon>
    </lineage>
</organism>
<reference evidence="4" key="2">
    <citation type="journal article" date="2011" name="BMC Genomics">
        <title>Mycoplasma mycoides, from mycoides Small Colony to capri. A microevolutionary perspective.</title>
        <authorList>
            <person name="Thiaucourt F."/>
            <person name="Manso-Silvan L."/>
            <person name="Salah W."/>
            <person name="Barbe V."/>
            <person name="Berger A."/>
            <person name="Jacob D."/>
            <person name="Breton M."/>
            <person name="Dupuy V."/>
            <person name="Lomenech A.M."/>
            <person name="Blanchard A."/>
            <person name="Sirand-Pugnet P."/>
        </authorList>
    </citation>
    <scope>NUCLEOTIDE SEQUENCE [LARGE SCALE GENOMIC DNA]</scope>
    <source>
        <strain evidence="4">95010</strain>
    </source>
</reference>
<dbReference type="InterPro" id="IPR005046">
    <property type="entry name" value="DUF285"/>
</dbReference>